<keyword evidence="2" id="KW-1133">Transmembrane helix</keyword>
<evidence type="ECO:0000313" key="5">
    <source>
        <dbReference type="Proteomes" id="UP001152797"/>
    </source>
</evidence>
<dbReference type="Gene3D" id="3.60.10.10">
    <property type="entry name" value="Endonuclease/exonuclease/phosphatase"/>
    <property type="match status" value="1"/>
</dbReference>
<comment type="caution">
    <text evidence="3">The sequence shown here is derived from an EMBL/GenBank/DDBJ whole genome shotgun (WGS) entry which is preliminary data.</text>
</comment>
<dbReference type="EMBL" id="CAMXCT030002893">
    <property type="protein sequence ID" value="CAL4788479.1"/>
    <property type="molecule type" value="Genomic_DNA"/>
</dbReference>
<feature type="region of interest" description="Disordered" evidence="1">
    <location>
        <begin position="816"/>
        <end position="856"/>
    </location>
</feature>
<proteinExistence type="predicted"/>
<protein>
    <submittedName>
        <fullName evidence="4">RNase H type-1 domain-containing protein</fullName>
    </submittedName>
</protein>
<dbReference type="OrthoDB" id="415871at2759"/>
<dbReference type="InterPro" id="IPR036691">
    <property type="entry name" value="Endo/exonu/phosph_ase_sf"/>
</dbReference>
<dbReference type="EMBL" id="CAMXCT020002893">
    <property type="protein sequence ID" value="CAL1154542.1"/>
    <property type="molecule type" value="Genomic_DNA"/>
</dbReference>
<feature type="compositionally biased region" description="Basic and acidic residues" evidence="1">
    <location>
        <begin position="294"/>
        <end position="323"/>
    </location>
</feature>
<evidence type="ECO:0000256" key="1">
    <source>
        <dbReference type="SAM" id="MobiDB-lite"/>
    </source>
</evidence>
<accession>A0A9P1G8J8</accession>
<dbReference type="EMBL" id="CAMXCT010002893">
    <property type="protein sequence ID" value="CAI4001167.1"/>
    <property type="molecule type" value="Genomic_DNA"/>
</dbReference>
<feature type="region of interest" description="Disordered" evidence="1">
    <location>
        <begin position="280"/>
        <end position="323"/>
    </location>
</feature>
<evidence type="ECO:0000313" key="4">
    <source>
        <dbReference type="EMBL" id="CAL4788479.1"/>
    </source>
</evidence>
<dbReference type="SUPFAM" id="SSF56219">
    <property type="entry name" value="DNase I-like"/>
    <property type="match status" value="1"/>
</dbReference>
<organism evidence="3">
    <name type="scientific">Cladocopium goreaui</name>
    <dbReference type="NCBI Taxonomy" id="2562237"/>
    <lineage>
        <taxon>Eukaryota</taxon>
        <taxon>Sar</taxon>
        <taxon>Alveolata</taxon>
        <taxon>Dinophyceae</taxon>
        <taxon>Suessiales</taxon>
        <taxon>Symbiodiniaceae</taxon>
        <taxon>Cladocopium</taxon>
    </lineage>
</organism>
<gene>
    <name evidence="3" type="ORF">C1SCF055_LOCUS27239</name>
</gene>
<keyword evidence="2" id="KW-0812">Transmembrane</keyword>
<evidence type="ECO:0000256" key="2">
    <source>
        <dbReference type="SAM" id="Phobius"/>
    </source>
</evidence>
<evidence type="ECO:0000313" key="3">
    <source>
        <dbReference type="EMBL" id="CAI4001167.1"/>
    </source>
</evidence>
<reference evidence="4 5" key="2">
    <citation type="submission" date="2024-05" db="EMBL/GenBank/DDBJ databases">
        <authorList>
            <person name="Chen Y."/>
            <person name="Shah S."/>
            <person name="Dougan E. K."/>
            <person name="Thang M."/>
            <person name="Chan C."/>
        </authorList>
    </citation>
    <scope>NUCLEOTIDE SEQUENCE [LARGE SCALE GENOMIC DNA]</scope>
</reference>
<feature type="compositionally biased region" description="Basic and acidic residues" evidence="1">
    <location>
        <begin position="822"/>
        <end position="834"/>
    </location>
</feature>
<keyword evidence="5" id="KW-1185">Reference proteome</keyword>
<keyword evidence="2" id="KW-0472">Membrane</keyword>
<reference evidence="3" key="1">
    <citation type="submission" date="2022-10" db="EMBL/GenBank/DDBJ databases">
        <authorList>
            <person name="Chen Y."/>
            <person name="Dougan E. K."/>
            <person name="Chan C."/>
            <person name="Rhodes N."/>
            <person name="Thang M."/>
        </authorList>
    </citation>
    <scope>NUCLEOTIDE SEQUENCE</scope>
</reference>
<sequence>MGALALFNFVSLIYIIGFLYACLVGVEEVFIQHDIGNQTTSLSQATSICSEEVALAQTGSDSAFAKATEQDLCCSPGASLKRLQFPTHHRCYDGDFESTSVEMQCLQTTSQAQCDVLQHMSPAVAKCDRSFLCARSKAAAATGTDSSIPDPMARTTRLASPLEFYICSRQNSFTATETETTQCQGQQNTEEYTASNDTADTAHDDAGYAKSIHGSSSTNAHDVFSAANDVSNARSPTSLAATGCSLATIDRNTEHGQNASACAHIFGYAIAIDYANDASTSHAEDAGGSNAISGRDRRGGEGTYVHDERQTSRTAGRHAEEGAKSLDKVWTTGLHGPPCCCDGPGHCPQQLRRGCACQESTSCDVEKFLSDAVQLWQTYAAQFVDQERKLQEQVSLHKESLIAAKQDLEKSKVAKLGAGDVQHIASDEEAEDQDANTSSNAATKITETTQGLAKSLQSLHQEAEAMVAEEAHAAKRQKMMPPKDEDQPMNAGWLSMTLGYASREPSWQDITFMHDVNVLKWSHSIVNEENFINEWAAIENARSLAFDLGTYNGIFPLDMRLSTVSAKAISSHRRLGFAPDVDVLIGMEDELTMYRTVVSDICLGTGSMPWRQGLLRGGTYQPFSSEELPDSWDNLFQDEETSKWNWTASHRDPPSRILRFDNDYNEWENSIRFIWEDMVDPNVPIEVVIVRPEPPQHPHRGTMATVIVHQNLRPDRAACLVTAVHIMDPTTTFQHTAHSMELQMSPARIFQLARVDQICQQRQRQGAGRCTLHIGHHRHLDHQFVATSHGLGMHIRIPTTLTDFEAEQNLLRRIQQQRRGRRGDPWDPADHQDIPPENTHPPIDPSSAHPEDEVSFMGRRPRRLHSIVEVSSSTSPETISSTESSTDWRQTVIFTLDGMSTSAQLPWHDMDLLYEQAAVALELNRRDILRVQAVHRPLDYIQVNLYSMILQRAHEFRPNPYVRLTLVDMELHVANEIQSSPFRRYPKWLPYVADREALVQTLGLESLCSTQESPCHIWRNNVILDTDPRTRLHISDGDYIKVYVGDIDNLDICLSDIDIESPEEQLESSPLNEDEEETALFQRAAIALQKACSDTCVALQSAQPQPAAEHVISTRRLQVNTWRIAPQHERSGPPIGSYPQGVPPPPQRAFNAQLHFDDRRLFAHLFATTSIIECEDEGPIAYIETWYIHHQIHRRCTEPGSVRIRHDSPSWIEDIIEPWATTLVPDLEVTIHLVKPQPPRTNMECIMAHLILEQSTRVAHTVGMVSTMMSETHRGPFHHSAYSLPDIMNQAYVLRQAGLQEVCRDGRCRVRLGNIPFGLFDWDEFPRASSLTIHREQFSFSSHADSHEVLDLMQRTTMRWRRRGTDQHGSSAQQPGGGCLNFAFNPHAMPFDPATPNLASVPENVQELHQLWSRTAFSWQGEEASTIVMTWLVDQYHPGLRTCLQPRPVRLFADFRQWTAQLRSAWPDRAINGAPILLHVVAPPPPNMQHNVAAHVILVQNPQDSLSSALFTGFDGSLPQPGPFMQMAATTHEHFRLDQLLVFIGLGARCVFPGATMICRAWYDLVQIQMDRPFPLRDGHGIIIHLSPGPVQPQLRVGRSLLQRGHQIHAKVKIEDLDTESVSCERQTADTVAHDQRPQDRLEIFPQVGERRPQDWTDPQQRTIVQVVYSHWNTTTIMPPTYLELNSIYSAADVEQELRNWGFQYKIFLCGEHDTVFALSQQEALRDHIYVYCAADCTLSEPVFVNITDKELHEQQHMRYLHSRGYHKAVIMQTEPWMEKLQCIHFLDVQPDQAELLRDPRLRTPWPARQMQQLTSTTLIHTEVADQSGRSTCHIQFDTQELRAFMEASNDILWKDHSLFDLPEFIRVALDRCQPVQRIDRYVIFTDGSSQAVHRHRPPLWVADNDVSDSWAFAVFAEQYAEDDTADPTLEFLGWTCQQVNMQSFTSILRHLWMAVASTPDLPLLHEDGFSVPPFALPIRTTAKAPEAPAAQVLTRYTISCGTANVRTFYRGEQGHPGKLQYVREQFRASGLHFIGIQEARTDPGTSLQDKIYRLASGHEGGHFGVEIWINLMQPYAYQGRHPKHFQRSDFVVVDRAPRHLLVHVVNEDMSFWILCAHALHSGSPSGERETWWHMLSETIQRHAQHDPLVVMIDANARSGPADHVHVFGNDDVANTNTAHFREFLEEHQLCIPSTLTLHEGHQTTWMHPSEDAEYRIDYVLVPIHWVTDCTQSCSLDHLDLGHLGDHRAMAIELSWQEAGHKMKKNQKIKSYDRTGILTADLAKGLDDYAPLPWQADIENQVDHFNQHVLEVLHQQCPAKRQGPKKSYISEQIWQLRAQKLRLQRTAKDNKKRQQKEFMTRLFQRWAGRIDSDRQERSVQFENSLAAHGLKTRIELYLVSRQLRGELTAAKRVHVKEIITALPPDCAASTILNTLKPVIGPTNPKLRRTSPLPWILNEQGQPCTTPTELTDCWAEFFGTMEGGHRVSASELRQDWIQDLSTFMQKDLELRPEDVPTLTDLEHAFRRVRPHKAVGTRPGDPFADVVFGYMFARLLTTVEQKMQDLDILETINDVSTPGLFPDLHAGPMHQHSILGPTWMDDLCITVTSTTAHGVEHKAGLAASVLLETCMNHGVTPNLQKGKTEILLSFRGQGSRALKQKYFSPQQGQRMMILTEYGTHYISVVGDYTHLGGLTHHTGTSRKEMRRRIAIGNNAFNLHRKLLFQNRALSADKRTQLFMTLVTSKISYGTESWILDDVRSKTYFNGAILRLYRRLLKCAPDSAIQDDEILVQTQLPAPEDLLRISRLRYVGLLYRCEEVTPWALIRADTQWIQQIKEDLQWLWRLVEHTTKLRNPEEHFPAWEYVLRYHRSYWKTLLQRGLQLSQLHRQDDMLLRRLHHDILGHLAHWGPLQFAPVRPNIPIEHQTGYYGCMSCGIRCKSKAGEGAHLFKVHGICARERDLQHRMRTCIQTYDISWTQTQLTLRHVHQAISLLEEYDAATPRATALSALEFLLEPSAWGFLTEIRYETAGTEHLHNLDLYEQWCCDLATAPSPWRPTLTCPRPVFRERVVLHAYSGRRRPGDFQWFLDALGRQQKFEGFYVVSLDIVIDSTWGDIGNQKTQSFWLESMRAGFVIGFLSGPPCCTWSVARGKHVAGSHRRGPRVLRTASALWGFHSASLKEKRQLMDGHLLLGFSLKAMVVLSTVESCGALEHPAEPADDQAASIWRLPIVQMIATLPGFRHYEFAQGLLGADSAKRTGLLSLNLPDLPKFLRANAVCAHLPRAQTIGVDEKGQFRTAKLKEYPPALCKALAEGFFSHFPPPEEVVKAPTLPADFVERCRHMTCTAMGTKIGADYAGG</sequence>
<dbReference type="Proteomes" id="UP001152797">
    <property type="component" value="Unassembled WGS sequence"/>
</dbReference>
<feature type="transmembrane region" description="Helical" evidence="2">
    <location>
        <begin position="7"/>
        <end position="26"/>
    </location>
</feature>
<name>A0A9P1G8J8_9DINO</name>